<dbReference type="SUPFAM" id="SSF48008">
    <property type="entry name" value="GntR ligand-binding domain-like"/>
    <property type="match status" value="1"/>
</dbReference>
<protein>
    <submittedName>
        <fullName evidence="5">DNA-binding FadR family transcriptional regulator</fullName>
    </submittedName>
</protein>
<accession>A0ABS4TZY7</accession>
<dbReference type="Pfam" id="PF00392">
    <property type="entry name" value="GntR"/>
    <property type="match status" value="1"/>
</dbReference>
<dbReference type="InterPro" id="IPR008920">
    <property type="entry name" value="TF_FadR/GntR_C"/>
</dbReference>
<dbReference type="InterPro" id="IPR036388">
    <property type="entry name" value="WH-like_DNA-bd_sf"/>
</dbReference>
<sequence length="245" mass="26605">MILLDGRTAVADYQLRGVHGQTVAALAGRILSGEIPEGATLDLTALREELDVSLTALREALKVLSAKGLVDARQKRGTFVRPRTFWNTLDVDVMRWRSAGPPDMDLLSNLTEVRSVVEPAAARMAAERATEQDLADLTSALACMADPTEDAVEADLDFHRALFGATHNQLLIEMQRVLANGLAMRDKIVHGSAQAGNPVPTHGLVLDRIRARDPIGAEQAMRALLDESTKDFARIATTKEPHRTG</sequence>
<dbReference type="PROSITE" id="PS50949">
    <property type="entry name" value="HTH_GNTR"/>
    <property type="match status" value="1"/>
</dbReference>
<dbReference type="InterPro" id="IPR036390">
    <property type="entry name" value="WH_DNA-bd_sf"/>
</dbReference>
<keyword evidence="6" id="KW-1185">Reference proteome</keyword>
<proteinExistence type="predicted"/>
<evidence type="ECO:0000256" key="1">
    <source>
        <dbReference type="ARBA" id="ARBA00023015"/>
    </source>
</evidence>
<evidence type="ECO:0000256" key="3">
    <source>
        <dbReference type="ARBA" id="ARBA00023163"/>
    </source>
</evidence>
<dbReference type="SUPFAM" id="SSF46785">
    <property type="entry name" value="Winged helix' DNA-binding domain"/>
    <property type="match status" value="1"/>
</dbReference>
<keyword evidence="1" id="KW-0805">Transcription regulation</keyword>
<comment type="caution">
    <text evidence="5">The sequence shown here is derived from an EMBL/GenBank/DDBJ whole genome shotgun (WGS) entry which is preliminary data.</text>
</comment>
<evidence type="ECO:0000313" key="5">
    <source>
        <dbReference type="EMBL" id="MBP2329969.1"/>
    </source>
</evidence>
<name>A0ABS4TZY7_9PSEU</name>
<dbReference type="InterPro" id="IPR011711">
    <property type="entry name" value="GntR_C"/>
</dbReference>
<feature type="domain" description="HTH gntR-type" evidence="4">
    <location>
        <begin position="16"/>
        <end position="83"/>
    </location>
</feature>
<dbReference type="EMBL" id="JAGINW010000001">
    <property type="protein sequence ID" value="MBP2329969.1"/>
    <property type="molecule type" value="Genomic_DNA"/>
</dbReference>
<dbReference type="Gene3D" id="1.20.120.530">
    <property type="entry name" value="GntR ligand-binding domain-like"/>
    <property type="match status" value="1"/>
</dbReference>
<organism evidence="5 6">
    <name type="scientific">Kibdelosporangium banguiense</name>
    <dbReference type="NCBI Taxonomy" id="1365924"/>
    <lineage>
        <taxon>Bacteria</taxon>
        <taxon>Bacillati</taxon>
        <taxon>Actinomycetota</taxon>
        <taxon>Actinomycetes</taxon>
        <taxon>Pseudonocardiales</taxon>
        <taxon>Pseudonocardiaceae</taxon>
        <taxon>Kibdelosporangium</taxon>
    </lineage>
</organism>
<gene>
    <name evidence="5" type="ORF">JOF56_010354</name>
</gene>
<dbReference type="Proteomes" id="UP001519332">
    <property type="component" value="Unassembled WGS sequence"/>
</dbReference>
<dbReference type="CDD" id="cd07377">
    <property type="entry name" value="WHTH_GntR"/>
    <property type="match status" value="1"/>
</dbReference>
<dbReference type="PANTHER" id="PTHR43537">
    <property type="entry name" value="TRANSCRIPTIONAL REGULATOR, GNTR FAMILY"/>
    <property type="match status" value="1"/>
</dbReference>
<dbReference type="GO" id="GO:0003677">
    <property type="term" value="F:DNA binding"/>
    <property type="evidence" value="ECO:0007669"/>
    <property type="project" value="UniProtKB-KW"/>
</dbReference>
<keyword evidence="2 5" id="KW-0238">DNA-binding</keyword>
<dbReference type="PANTHER" id="PTHR43537:SF44">
    <property type="entry name" value="GNTR FAMILY REGULATORY PROTEIN"/>
    <property type="match status" value="1"/>
</dbReference>
<keyword evidence="3" id="KW-0804">Transcription</keyword>
<evidence type="ECO:0000256" key="2">
    <source>
        <dbReference type="ARBA" id="ARBA00023125"/>
    </source>
</evidence>
<dbReference type="SMART" id="SM00345">
    <property type="entry name" value="HTH_GNTR"/>
    <property type="match status" value="1"/>
</dbReference>
<evidence type="ECO:0000313" key="6">
    <source>
        <dbReference type="Proteomes" id="UP001519332"/>
    </source>
</evidence>
<dbReference type="Pfam" id="PF07729">
    <property type="entry name" value="FCD"/>
    <property type="match status" value="1"/>
</dbReference>
<dbReference type="SMART" id="SM00895">
    <property type="entry name" value="FCD"/>
    <property type="match status" value="1"/>
</dbReference>
<evidence type="ECO:0000259" key="4">
    <source>
        <dbReference type="PROSITE" id="PS50949"/>
    </source>
</evidence>
<reference evidence="5 6" key="1">
    <citation type="submission" date="2021-03" db="EMBL/GenBank/DDBJ databases">
        <title>Sequencing the genomes of 1000 actinobacteria strains.</title>
        <authorList>
            <person name="Klenk H.-P."/>
        </authorList>
    </citation>
    <scope>NUCLEOTIDE SEQUENCE [LARGE SCALE GENOMIC DNA]</scope>
    <source>
        <strain evidence="5 6">DSM 46670</strain>
    </source>
</reference>
<dbReference type="Gene3D" id="1.10.10.10">
    <property type="entry name" value="Winged helix-like DNA-binding domain superfamily/Winged helix DNA-binding domain"/>
    <property type="match status" value="1"/>
</dbReference>
<dbReference type="InterPro" id="IPR000524">
    <property type="entry name" value="Tscrpt_reg_HTH_GntR"/>
</dbReference>